<evidence type="ECO:0000256" key="3">
    <source>
        <dbReference type="ARBA" id="ARBA00022553"/>
    </source>
</evidence>
<dbReference type="PROSITE" id="PS50109">
    <property type="entry name" value="HIS_KIN"/>
    <property type="match status" value="1"/>
</dbReference>
<keyword evidence="8" id="KW-1185">Reference proteome</keyword>
<proteinExistence type="predicted"/>
<feature type="modified residue" description="4-aspartylphosphate" evidence="4">
    <location>
        <position position="470"/>
    </location>
</feature>
<name>A0ABQ4Q670_9BURK</name>
<evidence type="ECO:0000259" key="5">
    <source>
        <dbReference type="PROSITE" id="PS50109"/>
    </source>
</evidence>
<feature type="domain" description="Response regulatory" evidence="6">
    <location>
        <begin position="420"/>
        <end position="536"/>
    </location>
</feature>
<feature type="domain" description="Response regulatory" evidence="6">
    <location>
        <begin position="9"/>
        <end position="126"/>
    </location>
</feature>
<dbReference type="InterPro" id="IPR011006">
    <property type="entry name" value="CheY-like_superfamily"/>
</dbReference>
<evidence type="ECO:0000313" key="7">
    <source>
        <dbReference type="EMBL" id="GIZ52300.1"/>
    </source>
</evidence>
<keyword evidence="3 4" id="KW-0597">Phosphoprotein</keyword>
<evidence type="ECO:0000256" key="1">
    <source>
        <dbReference type="ARBA" id="ARBA00000085"/>
    </source>
</evidence>
<comment type="catalytic activity">
    <reaction evidence="1">
        <text>ATP + protein L-histidine = ADP + protein N-phospho-L-histidine.</text>
        <dbReference type="EC" id="2.7.13.3"/>
    </reaction>
</comment>
<dbReference type="Gene3D" id="1.10.287.130">
    <property type="match status" value="1"/>
</dbReference>
<dbReference type="SUPFAM" id="SSF52172">
    <property type="entry name" value="CheY-like"/>
    <property type="match status" value="2"/>
</dbReference>
<dbReference type="CDD" id="cd00082">
    <property type="entry name" value="HisKA"/>
    <property type="match status" value="1"/>
</dbReference>
<dbReference type="Gene3D" id="3.40.50.2300">
    <property type="match status" value="2"/>
</dbReference>
<dbReference type="InterPro" id="IPR003594">
    <property type="entry name" value="HATPase_dom"/>
</dbReference>
<evidence type="ECO:0000259" key="6">
    <source>
        <dbReference type="PROSITE" id="PS50110"/>
    </source>
</evidence>
<dbReference type="Proteomes" id="UP000887222">
    <property type="component" value="Unassembled WGS sequence"/>
</dbReference>
<dbReference type="InterPro" id="IPR005467">
    <property type="entry name" value="His_kinase_dom"/>
</dbReference>
<comment type="caution">
    <text evidence="7">The sequence shown here is derived from an EMBL/GenBank/DDBJ whole genome shotgun (WGS) entry which is preliminary data.</text>
</comment>
<dbReference type="InterPro" id="IPR036097">
    <property type="entry name" value="HisK_dim/P_sf"/>
</dbReference>
<sequence>MTTEPLTYNVLLIDDQQMAEDLIGQMLADKTDLRLHFLLDSSKALATAIVLQPSVVLVDLRMPGLDGFGVTAALRADPATRDIPVVLLSSEDSPDVKVRAFAEGANDYLVKWPDKRELVARVLYHASANLARKQRDDAFLSLRRSQQELLKRTEELAQSQAALHQAQKMEAIGQLTGGVAHDFNNVLQVISGNLELLRLMTRGNEAAQSRIAAAAVGVDRGAKLAAHLLAFARRQPLQSVVIDPARLLRDMSDLLRRALGDMTRVETVLDEGLWTICVDPSQLENVILNLALNARDAMDSEGRLTIRACNVGSGIPGSERPPRGNGDHVLISVSDTGTGMPADVLERAFEPFFTTKPAGQGTGLGLSMAYGFVKQSDGHIALESEPGRGTTVKIFLPRCDGAAAAPPPEPTAAVTGGAETILVVEDEHDVRATTVALLNNLGYRTCQAADATAALRLLQDGTRVDLVFTDVMMPGPLSSVEFVEQARRMLPGLQVLFTSGYSEGVIAHGGRIDPGLNLLPKPYTAEALSQKIRQLLARR</sequence>
<evidence type="ECO:0000313" key="8">
    <source>
        <dbReference type="Proteomes" id="UP000887222"/>
    </source>
</evidence>
<dbReference type="InterPro" id="IPR004358">
    <property type="entry name" value="Sig_transdc_His_kin-like_C"/>
</dbReference>
<dbReference type="RefSeq" id="WP_220808489.1">
    <property type="nucleotide sequence ID" value="NZ_BPMK01000009.1"/>
</dbReference>
<dbReference type="SUPFAM" id="SSF47384">
    <property type="entry name" value="Homodimeric domain of signal transducing histidine kinase"/>
    <property type="match status" value="1"/>
</dbReference>
<dbReference type="Pfam" id="PF00072">
    <property type="entry name" value="Response_reg"/>
    <property type="match status" value="2"/>
</dbReference>
<evidence type="ECO:0000256" key="4">
    <source>
        <dbReference type="PROSITE-ProRule" id="PRU00169"/>
    </source>
</evidence>
<feature type="modified residue" description="4-aspartylphosphate" evidence="4">
    <location>
        <position position="59"/>
    </location>
</feature>
<dbReference type="PANTHER" id="PTHR43065">
    <property type="entry name" value="SENSOR HISTIDINE KINASE"/>
    <property type="match status" value="1"/>
</dbReference>
<dbReference type="InterPro" id="IPR003661">
    <property type="entry name" value="HisK_dim/P_dom"/>
</dbReference>
<dbReference type="Gene3D" id="3.30.565.10">
    <property type="entry name" value="Histidine kinase-like ATPase, C-terminal domain"/>
    <property type="match status" value="1"/>
</dbReference>
<gene>
    <name evidence="7" type="ORF">NCCP691_23140</name>
</gene>
<reference evidence="7 8" key="1">
    <citation type="journal article" date="2022" name="Int. J. Syst. Evol. Microbiol.">
        <title>Noviherbaspirillum aridicola sp. nov., isolated from an arid soil in Pakistan.</title>
        <authorList>
            <person name="Khan I.U."/>
            <person name="Saqib M."/>
            <person name="Amin A."/>
            <person name="Hussain F."/>
            <person name="Li L."/>
            <person name="Liu Y.H."/>
            <person name="Fang B.Z."/>
            <person name="Ahmed I."/>
            <person name="Li W.J."/>
        </authorList>
    </citation>
    <scope>NUCLEOTIDE SEQUENCE [LARGE SCALE GENOMIC DNA]</scope>
    <source>
        <strain evidence="7 8">NCCP-691</strain>
    </source>
</reference>
<protein>
    <recommendedName>
        <fullName evidence="2">histidine kinase</fullName>
        <ecNumber evidence="2">2.7.13.3</ecNumber>
    </recommendedName>
</protein>
<dbReference type="SUPFAM" id="SSF55874">
    <property type="entry name" value="ATPase domain of HSP90 chaperone/DNA topoisomerase II/histidine kinase"/>
    <property type="match status" value="1"/>
</dbReference>
<dbReference type="PROSITE" id="PS50110">
    <property type="entry name" value="RESPONSE_REGULATORY"/>
    <property type="match status" value="2"/>
</dbReference>
<dbReference type="InterPro" id="IPR036890">
    <property type="entry name" value="HATPase_C_sf"/>
</dbReference>
<dbReference type="SMART" id="SM00387">
    <property type="entry name" value="HATPase_c"/>
    <property type="match status" value="1"/>
</dbReference>
<feature type="domain" description="Histidine kinase" evidence="5">
    <location>
        <begin position="178"/>
        <end position="400"/>
    </location>
</feature>
<dbReference type="PANTHER" id="PTHR43065:SF49">
    <property type="entry name" value="HISTIDINE KINASE"/>
    <property type="match status" value="1"/>
</dbReference>
<dbReference type="EMBL" id="BPMK01000009">
    <property type="protein sequence ID" value="GIZ52300.1"/>
    <property type="molecule type" value="Genomic_DNA"/>
</dbReference>
<dbReference type="PRINTS" id="PR00344">
    <property type="entry name" value="BCTRLSENSOR"/>
</dbReference>
<accession>A0ABQ4Q670</accession>
<organism evidence="7 8">
    <name type="scientific">Noviherbaspirillum aridicola</name>
    <dbReference type="NCBI Taxonomy" id="2849687"/>
    <lineage>
        <taxon>Bacteria</taxon>
        <taxon>Pseudomonadati</taxon>
        <taxon>Pseudomonadota</taxon>
        <taxon>Betaproteobacteria</taxon>
        <taxon>Burkholderiales</taxon>
        <taxon>Oxalobacteraceae</taxon>
        <taxon>Noviherbaspirillum</taxon>
    </lineage>
</organism>
<dbReference type="InterPro" id="IPR001789">
    <property type="entry name" value="Sig_transdc_resp-reg_receiver"/>
</dbReference>
<dbReference type="Pfam" id="PF02518">
    <property type="entry name" value="HATPase_c"/>
    <property type="match status" value="1"/>
</dbReference>
<dbReference type="SMART" id="SM00448">
    <property type="entry name" value="REC"/>
    <property type="match status" value="2"/>
</dbReference>
<dbReference type="EC" id="2.7.13.3" evidence="2"/>
<evidence type="ECO:0000256" key="2">
    <source>
        <dbReference type="ARBA" id="ARBA00012438"/>
    </source>
</evidence>